<dbReference type="Pfam" id="PF22936">
    <property type="entry name" value="Pol_BBD"/>
    <property type="match status" value="1"/>
</dbReference>
<protein>
    <recommendedName>
        <fullName evidence="4">Integrase catalytic domain-containing protein</fullName>
    </recommendedName>
</protein>
<dbReference type="Pfam" id="PF13976">
    <property type="entry name" value="gag_pre-integrs"/>
    <property type="match status" value="1"/>
</dbReference>
<dbReference type="SUPFAM" id="SSF57756">
    <property type="entry name" value="Retrovirus zinc finger-like domains"/>
    <property type="match status" value="1"/>
</dbReference>
<reference evidence="5" key="1">
    <citation type="submission" date="2022-11" db="EMBL/GenBank/DDBJ databases">
        <title>Genome Sequence of Cubamyces cubensis.</title>
        <authorList>
            <person name="Buettner E."/>
        </authorList>
    </citation>
    <scope>NUCLEOTIDE SEQUENCE</scope>
    <source>
        <strain evidence="5">MPL-01</strain>
    </source>
</reference>
<dbReference type="Pfam" id="PF14223">
    <property type="entry name" value="Retrotran_gag_2"/>
    <property type="match status" value="1"/>
</dbReference>
<dbReference type="CDD" id="cd09272">
    <property type="entry name" value="RNase_HI_RT_Ty1"/>
    <property type="match status" value="1"/>
</dbReference>
<dbReference type="Pfam" id="PF07727">
    <property type="entry name" value="RVT_2"/>
    <property type="match status" value="1"/>
</dbReference>
<evidence type="ECO:0000256" key="1">
    <source>
        <dbReference type="ARBA" id="ARBA00022664"/>
    </source>
</evidence>
<dbReference type="AlphaFoldDB" id="A0AAD7TJ14"/>
<dbReference type="PANTHER" id="PTHR11439:SF440">
    <property type="entry name" value="INTEGRASE CATALYTIC DOMAIN-CONTAINING PROTEIN"/>
    <property type="match status" value="1"/>
</dbReference>
<dbReference type="PANTHER" id="PTHR11439">
    <property type="entry name" value="GAG-POL-RELATED RETROTRANSPOSON"/>
    <property type="match status" value="1"/>
</dbReference>
<dbReference type="InterPro" id="IPR054722">
    <property type="entry name" value="PolX-like_BBD"/>
</dbReference>
<accession>A0AAD7TJ14</accession>
<keyword evidence="1" id="KW-0507">mRNA processing</keyword>
<dbReference type="GO" id="GO:0005634">
    <property type="term" value="C:nucleus"/>
    <property type="evidence" value="ECO:0007669"/>
    <property type="project" value="UniProtKB-ARBA"/>
</dbReference>
<dbReference type="InterPro" id="IPR013103">
    <property type="entry name" value="RVT_2"/>
</dbReference>
<dbReference type="InterPro" id="IPR036397">
    <property type="entry name" value="RNaseH_sf"/>
</dbReference>
<dbReference type="Gene3D" id="3.30.420.10">
    <property type="entry name" value="Ribonuclease H-like superfamily/Ribonuclease H"/>
    <property type="match status" value="1"/>
</dbReference>
<dbReference type="SUPFAM" id="SSF53098">
    <property type="entry name" value="Ribonuclease H-like"/>
    <property type="match status" value="1"/>
</dbReference>
<dbReference type="Gene3D" id="4.10.60.10">
    <property type="entry name" value="Zinc finger, CCHC-type"/>
    <property type="match status" value="1"/>
</dbReference>
<dbReference type="InterPro" id="IPR036875">
    <property type="entry name" value="Znf_CCHC_sf"/>
</dbReference>
<evidence type="ECO:0000256" key="3">
    <source>
        <dbReference type="SAM" id="MobiDB-lite"/>
    </source>
</evidence>
<evidence type="ECO:0000256" key="2">
    <source>
        <dbReference type="ARBA" id="ARBA00022884"/>
    </source>
</evidence>
<dbReference type="GO" id="GO:0008270">
    <property type="term" value="F:zinc ion binding"/>
    <property type="evidence" value="ECO:0007669"/>
    <property type="project" value="InterPro"/>
</dbReference>
<dbReference type="InterPro" id="IPR025724">
    <property type="entry name" value="GAG-pre-integrase_dom"/>
</dbReference>
<dbReference type="Proteomes" id="UP001215151">
    <property type="component" value="Unassembled WGS sequence"/>
</dbReference>
<dbReference type="GO" id="GO:0006397">
    <property type="term" value="P:mRNA processing"/>
    <property type="evidence" value="ECO:0007669"/>
    <property type="project" value="UniProtKB-KW"/>
</dbReference>
<organism evidence="5 6">
    <name type="scientific">Trametes cubensis</name>
    <dbReference type="NCBI Taxonomy" id="1111947"/>
    <lineage>
        <taxon>Eukaryota</taxon>
        <taxon>Fungi</taxon>
        <taxon>Dikarya</taxon>
        <taxon>Basidiomycota</taxon>
        <taxon>Agaricomycotina</taxon>
        <taxon>Agaricomycetes</taxon>
        <taxon>Polyporales</taxon>
        <taxon>Polyporaceae</taxon>
        <taxon>Trametes</taxon>
    </lineage>
</organism>
<gene>
    <name evidence="5" type="ORF">ONZ51_g12144</name>
</gene>
<dbReference type="PROSITE" id="PS50994">
    <property type="entry name" value="INTEGRASE"/>
    <property type="match status" value="1"/>
</dbReference>
<proteinExistence type="predicted"/>
<feature type="domain" description="Integrase catalytic" evidence="4">
    <location>
        <begin position="780"/>
        <end position="898"/>
    </location>
</feature>
<dbReference type="GO" id="GO:0003723">
    <property type="term" value="F:RNA binding"/>
    <property type="evidence" value="ECO:0007669"/>
    <property type="project" value="UniProtKB-KW"/>
</dbReference>
<evidence type="ECO:0000313" key="6">
    <source>
        <dbReference type="Proteomes" id="UP001215151"/>
    </source>
</evidence>
<feature type="compositionally biased region" description="Basic residues" evidence="3">
    <location>
        <begin position="506"/>
        <end position="516"/>
    </location>
</feature>
<keyword evidence="2" id="KW-0694">RNA-binding</keyword>
<dbReference type="GO" id="GO:0015074">
    <property type="term" value="P:DNA integration"/>
    <property type="evidence" value="ECO:0007669"/>
    <property type="project" value="InterPro"/>
</dbReference>
<dbReference type="InterPro" id="IPR001584">
    <property type="entry name" value="Integrase_cat-core"/>
</dbReference>
<evidence type="ECO:0000259" key="4">
    <source>
        <dbReference type="PROSITE" id="PS50994"/>
    </source>
</evidence>
<keyword evidence="6" id="KW-1185">Reference proteome</keyword>
<sequence length="898" mass="100153">MEQPEGFAAKGQEHKVLRLLRALYGLKQAGLAWWRTLNESMKELGFKHLVSDAGIFIFRDEDGGMVIVIVYVDDALFCGQNKALVNKMKAKFMEKWECRDLGECAYLEKVLLRCGMQNAKPAPTPLPAGYHPEPNNKPVDPILRSRFQTVIGSLLYIMLGTRPDIAFAVTKLSQFAANPSQEHLTKALYICRYLLGTRSYSLVYNGASGLGLCACTDSDWGSDPFTRRSQTGYFLKLAGGIFSWQSRAQKTVAHSSTEAKYMAISDCSRQVVWIRNLMSEIGYELAPIPIAGDSQGSLFMSSNPVTESRSKHIDIRYHAIREYIENKQVEVFFVDGSDNPADLFTKNLGHVKFTNLRARAHYRVSGNGHEATSLMEKVPDTVAEDQWKKVYVTTNQKIDVHYHFEELYTTKYVEGSSMSEHIAWILRLKQAIRDAGEDISDLNVAHALVLSLPKTPAWDVVKIQLFSLESKELTSELVGAKLQAEANRRARENSSNEAALLAQKPQQKKGRGKGKGKGTSTLRPKPEDECRYCRGKGHWAKTCPRRQEDERKDGQGSANLAVGGYVSLELGHCVLAAIEDSNEARVNESSSKVILDTGATSHMFRDRSFFTSYTQLDTSESISVGDNGRVPVAGRGNVTLVCRLPGGHRTVTLTNVLHVPRLMTNLVSLGTLQRLGATFKSCGEDGLSVKLDHRELFRAYLSGMPRTLYVIDRVPARTGEVACVAGSSGSMRLWHRRLAHLNVESIREMSRKELVTGLDISSPREFDRVCEGCVLGKSHRLPFPKQSKATYEKCEMLVVDVTGPMSHPTWSGMWYALVVVEVSCRFGVGDLLPNKERMGDLLMKTVAKLERQSGRKVRMIRSDNGSEFVNSLLDTFCKARGIIRQTTVPYTPVRIPCN</sequence>
<name>A0AAD7TJ14_9APHY</name>
<feature type="region of interest" description="Disordered" evidence="3">
    <location>
        <begin position="488"/>
        <end position="526"/>
    </location>
</feature>
<dbReference type="InterPro" id="IPR012337">
    <property type="entry name" value="RNaseH-like_sf"/>
</dbReference>
<comment type="caution">
    <text evidence="5">The sequence shown here is derived from an EMBL/GenBank/DDBJ whole genome shotgun (WGS) entry which is preliminary data.</text>
</comment>
<dbReference type="EMBL" id="JAPEVG010000684">
    <property type="protein sequence ID" value="KAJ8456408.1"/>
    <property type="molecule type" value="Genomic_DNA"/>
</dbReference>
<evidence type="ECO:0000313" key="5">
    <source>
        <dbReference type="EMBL" id="KAJ8456408.1"/>
    </source>
</evidence>